<evidence type="ECO:0000256" key="1">
    <source>
        <dbReference type="SAM" id="SignalP"/>
    </source>
</evidence>
<feature type="chain" id="PRO_5034639012" evidence="1">
    <location>
        <begin position="37"/>
        <end position="223"/>
    </location>
</feature>
<keyword evidence="1" id="KW-0732">Signal</keyword>
<evidence type="ECO:0000313" key="2">
    <source>
        <dbReference type="EMBL" id="MBN8743911.1"/>
    </source>
</evidence>
<evidence type="ECO:0000313" key="3">
    <source>
        <dbReference type="Proteomes" id="UP000664800"/>
    </source>
</evidence>
<dbReference type="RefSeq" id="WP_276729260.1">
    <property type="nucleotide sequence ID" value="NZ_JAFKMR010000014.1"/>
</dbReference>
<name>A0A8I1MWM3_THIA3</name>
<sequence>MPFFPPRSPYSGRLSHTLAALSLSAAALLPAAFAQAAPAPVTDNAPSFTAGPDDVMRVLPAQLLPALQVNCHGVKIAAPAWRAQLDASAALLVNLNQVTVPEKQAVLPMALLCPAPSPLAAAWSRAAEQASNLVKLDFPGAPEQVTGASFIGPEGGRVLIVNRSAQAVRVNLGTWVSKTARLDQYTAPGAAAQPPKVEHLRRALGTQDAQGILLPPMSLSVVG</sequence>
<proteinExistence type="predicted"/>
<dbReference type="Proteomes" id="UP000664800">
    <property type="component" value="Unassembled WGS sequence"/>
</dbReference>
<dbReference type="EMBL" id="JAFKMR010000014">
    <property type="protein sequence ID" value="MBN8743911.1"/>
    <property type="molecule type" value="Genomic_DNA"/>
</dbReference>
<feature type="signal peptide" evidence="1">
    <location>
        <begin position="1"/>
        <end position="36"/>
    </location>
</feature>
<protein>
    <submittedName>
        <fullName evidence="2">Uncharacterized protein</fullName>
    </submittedName>
</protein>
<organism evidence="2 3">
    <name type="scientific">Thiomonas arsenitoxydans (strain DSM 22701 / CIP 110005 / 3As)</name>
    <dbReference type="NCBI Taxonomy" id="426114"/>
    <lineage>
        <taxon>Bacteria</taxon>
        <taxon>Pseudomonadati</taxon>
        <taxon>Pseudomonadota</taxon>
        <taxon>Betaproteobacteria</taxon>
        <taxon>Burkholderiales</taxon>
        <taxon>Thiomonas</taxon>
    </lineage>
</organism>
<accession>A0A8I1MWM3</accession>
<comment type="caution">
    <text evidence="2">The sequence shown here is derived from an EMBL/GenBank/DDBJ whole genome shotgun (WGS) entry which is preliminary data.</text>
</comment>
<dbReference type="AlphaFoldDB" id="A0A8I1MWM3"/>
<reference evidence="2" key="1">
    <citation type="submission" date="2021-02" db="EMBL/GenBank/DDBJ databases">
        <title>Thiocyanate and organic carbon inputs drive convergent selection for specific autotrophic Afipia and Thiobacillus strains within complex microbiomes.</title>
        <authorList>
            <person name="Huddy R.J."/>
            <person name="Sachdeva R."/>
            <person name="Kadzinga F."/>
            <person name="Kantor R.S."/>
            <person name="Harrison S.T.L."/>
            <person name="Banfield J.F."/>
        </authorList>
    </citation>
    <scope>NUCLEOTIDE SEQUENCE</scope>
    <source>
        <strain evidence="2">SCN18_13_7_16_R3_B_64_19</strain>
    </source>
</reference>
<gene>
    <name evidence="2" type="ORF">J0I24_06345</name>
</gene>